<keyword evidence="2" id="KW-1185">Reference proteome</keyword>
<organism evidence="1 2">
    <name type="scientific">Vibrio variabilis</name>
    <dbReference type="NCBI Taxonomy" id="990271"/>
    <lineage>
        <taxon>Bacteria</taxon>
        <taxon>Pseudomonadati</taxon>
        <taxon>Pseudomonadota</taxon>
        <taxon>Gammaproteobacteria</taxon>
        <taxon>Vibrionales</taxon>
        <taxon>Vibrionaceae</taxon>
        <taxon>Vibrio</taxon>
    </lineage>
</organism>
<comment type="caution">
    <text evidence="1">The sequence shown here is derived from an EMBL/GenBank/DDBJ whole genome shotgun (WGS) entry which is preliminary data.</text>
</comment>
<name>A0ABQ0J893_9VIBR</name>
<sequence>MSDGNENIIGQLSISKPYFSVQAMSNVIRLTFVKSENKSNGYGISKEFPESTTLGAALLQTFIDEARKRI</sequence>
<proteinExistence type="predicted"/>
<dbReference type="EMBL" id="BBMS01000007">
    <property type="protein sequence ID" value="GAL24999.1"/>
    <property type="molecule type" value="Genomic_DNA"/>
</dbReference>
<evidence type="ECO:0000313" key="1">
    <source>
        <dbReference type="EMBL" id="GAL24999.1"/>
    </source>
</evidence>
<reference evidence="2" key="2">
    <citation type="submission" date="2014-09" db="EMBL/GenBank/DDBJ databases">
        <authorList>
            <consortium name="NBRP consortium"/>
            <person name="Sawabe T."/>
            <person name="Meirelles P."/>
            <person name="Nakanishi M."/>
            <person name="Sayaka M."/>
            <person name="Hattori M."/>
            <person name="Ohkuma M."/>
        </authorList>
    </citation>
    <scope>NUCLEOTIDE SEQUENCE [LARGE SCALE GENOMIC DNA]</scope>
    <source>
        <strain evidence="2">JCM 19239</strain>
    </source>
</reference>
<gene>
    <name evidence="1" type="ORF">JCM19239_5826</name>
</gene>
<reference evidence="2" key="1">
    <citation type="submission" date="2014-09" db="EMBL/GenBank/DDBJ databases">
        <title>Vibrio variabilis JCM 19239. (C206) whole genome shotgun sequence.</title>
        <authorList>
            <person name="Sawabe T."/>
            <person name="Meirelles P."/>
            <person name="Nakanishi M."/>
            <person name="Sayaka M."/>
            <person name="Hattori M."/>
            <person name="Ohkuma M."/>
        </authorList>
    </citation>
    <scope>NUCLEOTIDE SEQUENCE [LARGE SCALE GENOMIC DNA]</scope>
    <source>
        <strain evidence="2">JCM 19239</strain>
    </source>
</reference>
<evidence type="ECO:0000313" key="2">
    <source>
        <dbReference type="Proteomes" id="UP000029223"/>
    </source>
</evidence>
<protein>
    <submittedName>
        <fullName evidence="1">Uncharacterized protein</fullName>
    </submittedName>
</protein>
<accession>A0ABQ0J893</accession>
<dbReference type="Proteomes" id="UP000029223">
    <property type="component" value="Unassembled WGS sequence"/>
</dbReference>